<dbReference type="Gene3D" id="1.10.10.60">
    <property type="entry name" value="Homeodomain-like"/>
    <property type="match status" value="1"/>
</dbReference>
<dbReference type="Pfam" id="PF17932">
    <property type="entry name" value="TetR_C_24"/>
    <property type="match status" value="1"/>
</dbReference>
<dbReference type="SUPFAM" id="SSF48498">
    <property type="entry name" value="Tetracyclin repressor-like, C-terminal domain"/>
    <property type="match status" value="1"/>
</dbReference>
<dbReference type="PRINTS" id="PR00455">
    <property type="entry name" value="HTHTETR"/>
</dbReference>
<evidence type="ECO:0000259" key="6">
    <source>
        <dbReference type="PROSITE" id="PS50977"/>
    </source>
</evidence>
<sequence>MMKATAMPRKPANQTVHREDILQAAAAVFRERGYAGATMAQIARRVRLTAGSLYHHFPAGKQDLLLAVLNAGMDIVLAQLEAILAQNLPPDETLRQMIEAHAVAVTQNVSVGAAMVFEIRTLIALPPDDPSAAERDAFLARRDRFERHFRAVIERGIQEGVFRCVDAGLFTKALLGAQNWISVWYREGGKLDGKQIAAHMAETFLAALGCLSAKKSS</sequence>
<dbReference type="Pfam" id="PF00440">
    <property type="entry name" value="TetR_N"/>
    <property type="match status" value="1"/>
</dbReference>
<dbReference type="AlphaFoldDB" id="A0A2M8P3T3"/>
<feature type="domain" description="HTH tetR-type" evidence="6">
    <location>
        <begin position="15"/>
        <end position="75"/>
    </location>
</feature>
<accession>A0A2M8P3T3</accession>
<dbReference type="InterPro" id="IPR036271">
    <property type="entry name" value="Tet_transcr_reg_TetR-rel_C_sf"/>
</dbReference>
<organism evidence="7 8">
    <name type="scientific">Candidatus Thermofonsia Clade 1 bacterium</name>
    <dbReference type="NCBI Taxonomy" id="2364210"/>
    <lineage>
        <taxon>Bacteria</taxon>
        <taxon>Bacillati</taxon>
        <taxon>Chloroflexota</taxon>
        <taxon>Candidatus Thermofontia</taxon>
        <taxon>Candidatus Thermofonsia Clade 1</taxon>
    </lineage>
</organism>
<evidence type="ECO:0000256" key="1">
    <source>
        <dbReference type="ARBA" id="ARBA00022491"/>
    </source>
</evidence>
<dbReference type="PANTHER" id="PTHR30055:SF175">
    <property type="entry name" value="HTH-TYPE TRANSCRIPTIONAL REPRESSOR KSTR2"/>
    <property type="match status" value="1"/>
</dbReference>
<reference evidence="7 8" key="1">
    <citation type="submission" date="2017-11" db="EMBL/GenBank/DDBJ databases">
        <title>Evolution of Phototrophy in the Chloroflexi Phylum Driven by Horizontal Gene Transfer.</title>
        <authorList>
            <person name="Ward L.M."/>
            <person name="Hemp J."/>
            <person name="Shih P.M."/>
            <person name="Mcglynn S.E."/>
            <person name="Fischer W."/>
        </authorList>
    </citation>
    <scope>NUCLEOTIDE SEQUENCE [LARGE SCALE GENOMIC DNA]</scope>
    <source>
        <strain evidence="7">CP2_2F</strain>
    </source>
</reference>
<evidence type="ECO:0000256" key="2">
    <source>
        <dbReference type="ARBA" id="ARBA00023015"/>
    </source>
</evidence>
<comment type="caution">
    <text evidence="7">The sequence shown here is derived from an EMBL/GenBank/DDBJ whole genome shotgun (WGS) entry which is preliminary data.</text>
</comment>
<feature type="DNA-binding region" description="H-T-H motif" evidence="5">
    <location>
        <begin position="38"/>
        <end position="57"/>
    </location>
</feature>
<dbReference type="InterPro" id="IPR009057">
    <property type="entry name" value="Homeodomain-like_sf"/>
</dbReference>
<dbReference type="Gene3D" id="1.10.357.10">
    <property type="entry name" value="Tetracycline Repressor, domain 2"/>
    <property type="match status" value="1"/>
</dbReference>
<name>A0A2M8P3T3_9CHLR</name>
<gene>
    <name evidence="7" type="ORF">CUN51_00835</name>
</gene>
<dbReference type="GO" id="GO:0003700">
    <property type="term" value="F:DNA-binding transcription factor activity"/>
    <property type="evidence" value="ECO:0007669"/>
    <property type="project" value="TreeGrafter"/>
</dbReference>
<keyword evidence="4" id="KW-0804">Transcription</keyword>
<evidence type="ECO:0000313" key="7">
    <source>
        <dbReference type="EMBL" id="PJF32205.1"/>
    </source>
</evidence>
<evidence type="ECO:0000313" key="8">
    <source>
        <dbReference type="Proteomes" id="UP000228921"/>
    </source>
</evidence>
<dbReference type="SUPFAM" id="SSF46689">
    <property type="entry name" value="Homeodomain-like"/>
    <property type="match status" value="1"/>
</dbReference>
<evidence type="ECO:0000256" key="4">
    <source>
        <dbReference type="ARBA" id="ARBA00023163"/>
    </source>
</evidence>
<dbReference type="InterPro" id="IPR050109">
    <property type="entry name" value="HTH-type_TetR-like_transc_reg"/>
</dbReference>
<dbReference type="PROSITE" id="PS50977">
    <property type="entry name" value="HTH_TETR_2"/>
    <property type="match status" value="1"/>
</dbReference>
<dbReference type="InterPro" id="IPR001647">
    <property type="entry name" value="HTH_TetR"/>
</dbReference>
<keyword evidence="2" id="KW-0805">Transcription regulation</keyword>
<evidence type="ECO:0000256" key="5">
    <source>
        <dbReference type="PROSITE-ProRule" id="PRU00335"/>
    </source>
</evidence>
<dbReference type="EMBL" id="PGTK01000001">
    <property type="protein sequence ID" value="PJF32205.1"/>
    <property type="molecule type" value="Genomic_DNA"/>
</dbReference>
<evidence type="ECO:0000256" key="3">
    <source>
        <dbReference type="ARBA" id="ARBA00023125"/>
    </source>
</evidence>
<dbReference type="InterPro" id="IPR041490">
    <property type="entry name" value="KstR2_TetR_C"/>
</dbReference>
<keyword evidence="1" id="KW-0678">Repressor</keyword>
<keyword evidence="3 5" id="KW-0238">DNA-binding</keyword>
<dbReference type="GO" id="GO:0000976">
    <property type="term" value="F:transcription cis-regulatory region binding"/>
    <property type="evidence" value="ECO:0007669"/>
    <property type="project" value="TreeGrafter"/>
</dbReference>
<proteinExistence type="predicted"/>
<dbReference type="PANTHER" id="PTHR30055">
    <property type="entry name" value="HTH-TYPE TRANSCRIPTIONAL REGULATOR RUTR"/>
    <property type="match status" value="1"/>
</dbReference>
<dbReference type="Proteomes" id="UP000228921">
    <property type="component" value="Unassembled WGS sequence"/>
</dbReference>
<protein>
    <recommendedName>
        <fullName evidence="6">HTH tetR-type domain-containing protein</fullName>
    </recommendedName>
</protein>